<comment type="caution">
    <text evidence="1">The sequence shown here is derived from an EMBL/GenBank/DDBJ whole genome shotgun (WGS) entry which is preliminary data.</text>
</comment>
<accession>A0A0V1LIH4</accession>
<proteinExistence type="predicted"/>
<dbReference type="AlphaFoldDB" id="A0A0V1LIH4"/>
<name>A0A0V1LIH4_9BILA</name>
<sequence length="132" mass="15231">MKCSRNSFASSLYSKKCKKEFMRQAAFELCHIYSNEKFDIFKKTILLLFVNTCVKQTVHIVNAAVKKMFSIQFPKEMLAYSLLTTFLFAINELQGLKLANIQAFQVFIEKHLNAKMASAMSCFHEHNFDGVL</sequence>
<evidence type="ECO:0000313" key="1">
    <source>
        <dbReference type="EMBL" id="KRZ59311.1"/>
    </source>
</evidence>
<reference evidence="1 2" key="1">
    <citation type="submission" date="2015-05" db="EMBL/GenBank/DDBJ databases">
        <title>Evolution of Trichinella species and genotypes.</title>
        <authorList>
            <person name="Korhonen P.K."/>
            <person name="Edoardo P."/>
            <person name="Giuseppe L.R."/>
            <person name="Gasser R.B."/>
        </authorList>
    </citation>
    <scope>NUCLEOTIDE SEQUENCE [LARGE SCALE GENOMIC DNA]</scope>
    <source>
        <strain evidence="1">ISS10</strain>
    </source>
</reference>
<evidence type="ECO:0000313" key="2">
    <source>
        <dbReference type="Proteomes" id="UP000054721"/>
    </source>
</evidence>
<protein>
    <submittedName>
        <fullName evidence="1">Uncharacterized protein</fullName>
    </submittedName>
</protein>
<organism evidence="1 2">
    <name type="scientific">Trichinella nativa</name>
    <dbReference type="NCBI Taxonomy" id="6335"/>
    <lineage>
        <taxon>Eukaryota</taxon>
        <taxon>Metazoa</taxon>
        <taxon>Ecdysozoa</taxon>
        <taxon>Nematoda</taxon>
        <taxon>Enoplea</taxon>
        <taxon>Dorylaimia</taxon>
        <taxon>Trichinellida</taxon>
        <taxon>Trichinellidae</taxon>
        <taxon>Trichinella</taxon>
    </lineage>
</organism>
<keyword evidence="2" id="KW-1185">Reference proteome</keyword>
<gene>
    <name evidence="1" type="ORF">T02_11266</name>
</gene>
<dbReference type="Proteomes" id="UP000054721">
    <property type="component" value="Unassembled WGS sequence"/>
</dbReference>
<dbReference type="OrthoDB" id="10625851at2759"/>
<dbReference type="EMBL" id="JYDW01000043">
    <property type="protein sequence ID" value="KRZ59311.1"/>
    <property type="molecule type" value="Genomic_DNA"/>
</dbReference>